<dbReference type="PANTHER" id="PTHR35812">
    <property type="entry name" value="LIPOPROTEIN"/>
    <property type="match status" value="1"/>
</dbReference>
<comment type="caution">
    <text evidence="4">The sequence shown here is derived from an EMBL/GenBank/DDBJ whole genome shotgun (WGS) entry which is preliminary data.</text>
</comment>
<dbReference type="OrthoDB" id="9793251at2"/>
<dbReference type="Pfam" id="PF07603">
    <property type="entry name" value="Lcl_C"/>
    <property type="match status" value="1"/>
</dbReference>
<gene>
    <name evidence="4" type="ORF">AS592_00080</name>
</gene>
<feature type="domain" description="Lcl C-terminal" evidence="3">
    <location>
        <begin position="228"/>
        <end position="357"/>
    </location>
</feature>
<feature type="compositionally biased region" description="Low complexity" evidence="1">
    <location>
        <begin position="33"/>
        <end position="45"/>
    </location>
</feature>
<keyword evidence="5" id="KW-1185">Reference proteome</keyword>
<evidence type="ECO:0000313" key="4">
    <source>
        <dbReference type="EMBL" id="KYJ86648.1"/>
    </source>
</evidence>
<dbReference type="EMBL" id="LNKT01000013">
    <property type="protein sequence ID" value="KYJ86648.1"/>
    <property type="molecule type" value="Genomic_DNA"/>
</dbReference>
<evidence type="ECO:0000259" key="3">
    <source>
        <dbReference type="Pfam" id="PF07603"/>
    </source>
</evidence>
<dbReference type="RefSeq" id="WP_067330572.1">
    <property type="nucleotide sequence ID" value="NZ_LNKT01000013.1"/>
</dbReference>
<evidence type="ECO:0000256" key="1">
    <source>
        <dbReference type="SAM" id="MobiDB-lite"/>
    </source>
</evidence>
<accession>A0A151CGI9</accession>
<evidence type="ECO:0000313" key="5">
    <source>
        <dbReference type="Proteomes" id="UP000075359"/>
    </source>
</evidence>
<organism evidence="4 5">
    <name type="scientific">Sulfurovum riftiae</name>
    <dbReference type="NCBI Taxonomy" id="1630136"/>
    <lineage>
        <taxon>Bacteria</taxon>
        <taxon>Pseudomonadati</taxon>
        <taxon>Campylobacterota</taxon>
        <taxon>Epsilonproteobacteria</taxon>
        <taxon>Campylobacterales</taxon>
        <taxon>Sulfurovaceae</taxon>
        <taxon>Sulfurovum</taxon>
    </lineage>
</organism>
<dbReference type="Proteomes" id="UP000075359">
    <property type="component" value="Unassembled WGS sequence"/>
</dbReference>
<reference evidence="4 5" key="1">
    <citation type="submission" date="2015-11" db="EMBL/GenBank/DDBJ databases">
        <title>Draft genome of Sulfurovum riftiae 1812E, a member of the Epsilonproteobacteria isolated from the tube of the deep-sea hydrothermal vent tubewom Riftia pachyptila.</title>
        <authorList>
            <person name="Vetriani C."/>
            <person name="Giovannelli D."/>
        </authorList>
    </citation>
    <scope>NUCLEOTIDE SEQUENCE [LARGE SCALE GENOMIC DNA]</scope>
    <source>
        <strain evidence="4 5">1812E</strain>
    </source>
</reference>
<sequence length="361" mass="40854">MLNFKWLTPLLLVTSLIMLSGCDTSSLAGNDNPEPTTSPTTAPTTSPTPSPKPETNIITYKIIDPDGNLHKGEEIYSDPEELNLDFLKDMINEYDYGRFLMTVDLNEVSDAEDISDDMFIDDVPVYLNIDSNTLNYTIQTPDNMVYRGQISYTDADDIDLDFIPKALEQYTNGRFNIILSINETQFGGMKKTGQTKSYDENGSEDMSIHDDGYYQAGVNRSYSRSNDTVHDLATGLMWQDNSDILSVKKQWLTDENYKMERFSDTSGDTATTYCDRLVLGGYSDWRLPSIHELQTIVNYGKNGQAMDTIFRYKSSEAYWTSTSNSGSYIRGAWTVSFSLGTLGYYDKNIEKPVRCVRDIQK</sequence>
<feature type="signal peptide" evidence="2">
    <location>
        <begin position="1"/>
        <end position="28"/>
    </location>
</feature>
<feature type="chain" id="PRO_5007578492" description="Lcl C-terminal domain-containing protein" evidence="2">
    <location>
        <begin position="29"/>
        <end position="361"/>
    </location>
</feature>
<keyword evidence="2" id="KW-0732">Signal</keyword>
<dbReference type="InterPro" id="IPR011460">
    <property type="entry name" value="Lcl_C"/>
</dbReference>
<name>A0A151CGI9_9BACT</name>
<protein>
    <recommendedName>
        <fullName evidence="3">Lcl C-terminal domain-containing protein</fullName>
    </recommendedName>
</protein>
<dbReference type="AlphaFoldDB" id="A0A151CGI9"/>
<proteinExistence type="predicted"/>
<dbReference type="PANTHER" id="PTHR35812:SF1">
    <property type="entry name" value="LIPOPROTEIN"/>
    <property type="match status" value="1"/>
</dbReference>
<evidence type="ECO:0000256" key="2">
    <source>
        <dbReference type="SAM" id="SignalP"/>
    </source>
</evidence>
<feature type="region of interest" description="Disordered" evidence="1">
    <location>
        <begin position="27"/>
        <end position="56"/>
    </location>
</feature>
<dbReference type="PROSITE" id="PS51257">
    <property type="entry name" value="PROKAR_LIPOPROTEIN"/>
    <property type="match status" value="1"/>
</dbReference>
<dbReference type="STRING" id="1630136.AS592_00080"/>